<organism evidence="5 6">
    <name type="scientific">Bombilactobacillus thymidiniphilus</name>
    <dbReference type="NCBI Taxonomy" id="2923363"/>
    <lineage>
        <taxon>Bacteria</taxon>
        <taxon>Bacillati</taxon>
        <taxon>Bacillota</taxon>
        <taxon>Bacilli</taxon>
        <taxon>Lactobacillales</taxon>
        <taxon>Lactobacillaceae</taxon>
        <taxon>Bombilactobacillus</taxon>
    </lineage>
</organism>
<evidence type="ECO:0000256" key="3">
    <source>
        <dbReference type="ARBA" id="ARBA00023002"/>
    </source>
</evidence>
<dbReference type="PIRSF" id="PIRSF000097">
    <property type="entry name" value="AKR"/>
    <property type="match status" value="1"/>
</dbReference>
<dbReference type="PROSITE" id="PS00062">
    <property type="entry name" value="ALDOKETO_REDUCTASE_2"/>
    <property type="match status" value="1"/>
</dbReference>
<dbReference type="Gene3D" id="3.20.20.100">
    <property type="entry name" value="NADP-dependent oxidoreductase domain"/>
    <property type="match status" value="1"/>
</dbReference>
<dbReference type="CDD" id="cd19133">
    <property type="entry name" value="AKR_AKR5F1"/>
    <property type="match status" value="1"/>
</dbReference>
<dbReference type="InterPro" id="IPR036812">
    <property type="entry name" value="NAD(P)_OxRdtase_dom_sf"/>
</dbReference>
<evidence type="ECO:0000256" key="1">
    <source>
        <dbReference type="ARBA" id="ARBA00007905"/>
    </source>
</evidence>
<keyword evidence="2" id="KW-0521">NADP</keyword>
<accession>A0ABY4PFM0</accession>
<evidence type="ECO:0000256" key="2">
    <source>
        <dbReference type="ARBA" id="ARBA00022857"/>
    </source>
</evidence>
<dbReference type="PANTHER" id="PTHR43827">
    <property type="entry name" value="2,5-DIKETO-D-GLUCONIC ACID REDUCTASE"/>
    <property type="match status" value="1"/>
</dbReference>
<dbReference type="PROSITE" id="PS00063">
    <property type="entry name" value="ALDOKETO_REDUCTASE_3"/>
    <property type="match status" value="1"/>
</dbReference>
<feature type="domain" description="NADP-dependent oxidoreductase" evidence="4">
    <location>
        <begin position="31"/>
        <end position="258"/>
    </location>
</feature>
<dbReference type="InterPro" id="IPR023210">
    <property type="entry name" value="NADP_OxRdtase_dom"/>
</dbReference>
<dbReference type="InterPro" id="IPR018170">
    <property type="entry name" value="Aldo/ket_reductase_CS"/>
</dbReference>
<sequence length="281" mass="32070">MATMTLNNGVKMPQEGFGVFQIDDLATCKLAVQDALDVGYRLIDTAQGYFNEEAVGAGIAASAVDRQDIFLTTKVWISNYGYEKTTKSIEESLKKLQTDYLDLVLIHQPFSDYYGAYQVLEDLYDEGKIRAIGVSNFLPDRFVDLAEFTRITPAVNQLETHVFFQQQEDRKYLDQYQTQIESWGPLAQGKNGLFTQPVLTQIGAKHAKTASQVALRYLTQQGVIIIPKSVHKKRMQENFDIWDFTLTNDELVQIKQLDTHKSEVIDYRDPESVRLFANYVK</sequence>
<dbReference type="RefSeq" id="WP_249513566.1">
    <property type="nucleotide sequence ID" value="NZ_CP093365.1"/>
</dbReference>
<dbReference type="Proteomes" id="UP000831947">
    <property type="component" value="Chromosome"/>
</dbReference>
<name>A0ABY4PFM0_9LACO</name>
<dbReference type="PROSITE" id="PS00798">
    <property type="entry name" value="ALDOKETO_REDUCTASE_1"/>
    <property type="match status" value="1"/>
</dbReference>
<dbReference type="EMBL" id="CP093365">
    <property type="protein sequence ID" value="UQS84382.1"/>
    <property type="molecule type" value="Genomic_DNA"/>
</dbReference>
<evidence type="ECO:0000313" key="6">
    <source>
        <dbReference type="Proteomes" id="UP000831947"/>
    </source>
</evidence>
<dbReference type="InterPro" id="IPR020471">
    <property type="entry name" value="AKR"/>
</dbReference>
<protein>
    <submittedName>
        <fullName evidence="5">Aldo/keto reductase</fullName>
    </submittedName>
</protein>
<dbReference type="PANTHER" id="PTHR43827:SF3">
    <property type="entry name" value="NADP-DEPENDENT OXIDOREDUCTASE DOMAIN-CONTAINING PROTEIN"/>
    <property type="match status" value="1"/>
</dbReference>
<evidence type="ECO:0000259" key="4">
    <source>
        <dbReference type="Pfam" id="PF00248"/>
    </source>
</evidence>
<dbReference type="SUPFAM" id="SSF51430">
    <property type="entry name" value="NAD(P)-linked oxidoreductase"/>
    <property type="match status" value="1"/>
</dbReference>
<gene>
    <name evidence="5" type="ORF">MOO47_07055</name>
</gene>
<evidence type="ECO:0000313" key="5">
    <source>
        <dbReference type="EMBL" id="UQS84382.1"/>
    </source>
</evidence>
<keyword evidence="6" id="KW-1185">Reference proteome</keyword>
<reference evidence="5 6" key="1">
    <citation type="journal article" date="2022" name="Int. J. Syst. Evol. Microbiol.">
        <title>Apilactobacillus apisilvae sp. nov., Nicolia spurrieriana gen. nov. sp. nov., Bombilactobacillus folatiphilus sp. nov. and Bombilactobacillus thymidiniphilus sp. nov., four new lactic acid bacterial isolates from stingless bees Tetragonula carbonaria and Austroplebeia australis.</title>
        <authorList>
            <person name="Oliphant S.A."/>
            <person name="Watson-Haigh N.S."/>
            <person name="Sumby K.M."/>
            <person name="Gardner J."/>
            <person name="Groom S."/>
            <person name="Jiranek V."/>
        </authorList>
    </citation>
    <scope>NUCLEOTIDE SEQUENCE [LARGE SCALE GENOMIC DNA]</scope>
    <source>
        <strain evidence="5 6">SG4_A1</strain>
    </source>
</reference>
<keyword evidence="3" id="KW-0560">Oxidoreductase</keyword>
<comment type="similarity">
    <text evidence="1">Belongs to the aldo/keto reductase family.</text>
</comment>
<dbReference type="PRINTS" id="PR00069">
    <property type="entry name" value="ALDKETRDTASE"/>
</dbReference>
<proteinExistence type="inferred from homology"/>
<dbReference type="Pfam" id="PF00248">
    <property type="entry name" value="Aldo_ket_red"/>
    <property type="match status" value="1"/>
</dbReference>